<dbReference type="Proteomes" id="UP000003011">
    <property type="component" value="Unassembled WGS sequence"/>
</dbReference>
<keyword evidence="3" id="KW-1185">Reference proteome</keyword>
<sequence length="70" mass="7606">MVLPEIVTVQIDLSGNPSNKFPKILAVISPALLSIGGALGYYFSQDKEKKYLMLAVIGSLLPIITLLFNK</sequence>
<feature type="transmembrane region" description="Helical" evidence="1">
    <location>
        <begin position="51"/>
        <end position="68"/>
    </location>
</feature>
<keyword evidence="1" id="KW-0472">Membrane</keyword>
<dbReference type="HOGENOM" id="CLU_182913_0_0_9"/>
<proteinExistence type="predicted"/>
<protein>
    <submittedName>
        <fullName evidence="2">Uncharacterized protein</fullName>
    </submittedName>
</protein>
<name>G5GI12_9FIRM</name>
<keyword evidence="1" id="KW-1133">Transmembrane helix</keyword>
<gene>
    <name evidence="2" type="ORF">HMPREF9333_01202</name>
</gene>
<comment type="caution">
    <text evidence="2">The sequence shown here is derived from an EMBL/GenBank/DDBJ whole genome shotgun (WGS) entry which is preliminary data.</text>
</comment>
<organism evidence="2 3">
    <name type="scientific">Johnsonella ignava ATCC 51276</name>
    <dbReference type="NCBI Taxonomy" id="679200"/>
    <lineage>
        <taxon>Bacteria</taxon>
        <taxon>Bacillati</taxon>
        <taxon>Bacillota</taxon>
        <taxon>Clostridia</taxon>
        <taxon>Lachnospirales</taxon>
        <taxon>Lachnospiraceae</taxon>
        <taxon>Johnsonella</taxon>
    </lineage>
</organism>
<feature type="transmembrane region" description="Helical" evidence="1">
    <location>
        <begin position="24"/>
        <end position="44"/>
    </location>
</feature>
<dbReference type="eggNOG" id="ENOG5032WSB">
    <property type="taxonomic scope" value="Bacteria"/>
</dbReference>
<evidence type="ECO:0000313" key="2">
    <source>
        <dbReference type="EMBL" id="EHI55487.1"/>
    </source>
</evidence>
<dbReference type="STRING" id="679200.HMPREF9333_01202"/>
<keyword evidence="1" id="KW-0812">Transmembrane</keyword>
<reference evidence="2 3" key="1">
    <citation type="submission" date="2011-08" db="EMBL/GenBank/DDBJ databases">
        <title>The Genome Sequence of Johnsonella ignava ATCC 51276.</title>
        <authorList>
            <consortium name="The Broad Institute Genome Sequencing Platform"/>
            <person name="Earl A."/>
            <person name="Ward D."/>
            <person name="Feldgarden M."/>
            <person name="Gevers D."/>
            <person name="Izard J."/>
            <person name="Blanton J.M."/>
            <person name="Baranova O.V."/>
            <person name="Dewhirst F.E."/>
            <person name="Young S.K."/>
            <person name="Zeng Q."/>
            <person name="Gargeya S."/>
            <person name="Fitzgerald M."/>
            <person name="Haas B."/>
            <person name="Abouelleil A."/>
            <person name="Alvarado L."/>
            <person name="Arachchi H.M."/>
            <person name="Berlin A."/>
            <person name="Brown A."/>
            <person name="Chapman S.B."/>
            <person name="Chen Z."/>
            <person name="Dunbar C."/>
            <person name="Freedman E."/>
            <person name="Gearin G."/>
            <person name="Gellesch M."/>
            <person name="Goldberg J."/>
            <person name="Griggs A."/>
            <person name="Gujja S."/>
            <person name="Heiman D."/>
            <person name="Howarth C."/>
            <person name="Larson L."/>
            <person name="Lui A."/>
            <person name="MacDonald P.J.P."/>
            <person name="Montmayeur A."/>
            <person name="Murphy C."/>
            <person name="Neiman D."/>
            <person name="Pearson M."/>
            <person name="Priest M."/>
            <person name="Roberts A."/>
            <person name="Saif S."/>
            <person name="Shea T."/>
            <person name="Shenoy N."/>
            <person name="Sisk P."/>
            <person name="Stolte C."/>
            <person name="Sykes S."/>
            <person name="Wortman J."/>
            <person name="Nusbaum C."/>
            <person name="Birren B."/>
        </authorList>
    </citation>
    <scope>NUCLEOTIDE SEQUENCE [LARGE SCALE GENOMIC DNA]</scope>
    <source>
        <strain evidence="2 3">ATCC 51276</strain>
    </source>
</reference>
<dbReference type="RefSeq" id="WP_005540654.1">
    <property type="nucleotide sequence ID" value="NZ_JH378832.1"/>
</dbReference>
<evidence type="ECO:0000256" key="1">
    <source>
        <dbReference type="SAM" id="Phobius"/>
    </source>
</evidence>
<dbReference type="AlphaFoldDB" id="G5GI12"/>
<dbReference type="EMBL" id="ACZL01000021">
    <property type="protein sequence ID" value="EHI55487.1"/>
    <property type="molecule type" value="Genomic_DNA"/>
</dbReference>
<accession>G5GI12</accession>
<evidence type="ECO:0000313" key="3">
    <source>
        <dbReference type="Proteomes" id="UP000003011"/>
    </source>
</evidence>